<accession>A0A1R7QC64</accession>
<dbReference type="AlphaFoldDB" id="A0A1R7QC64"/>
<feature type="signal peptide" evidence="2">
    <location>
        <begin position="1"/>
        <end position="20"/>
    </location>
</feature>
<dbReference type="PROSITE" id="PS51257">
    <property type="entry name" value="PROKAR_LIPOPROTEIN"/>
    <property type="match status" value="1"/>
</dbReference>
<dbReference type="EMBL" id="FUUY01000004">
    <property type="protein sequence ID" value="SJX21746.1"/>
    <property type="molecule type" value="Genomic_DNA"/>
</dbReference>
<keyword evidence="2" id="KW-0732">Signal</keyword>
<evidence type="ECO:0000256" key="2">
    <source>
        <dbReference type="SAM" id="SignalP"/>
    </source>
</evidence>
<evidence type="ECO:0000256" key="1">
    <source>
        <dbReference type="SAM" id="MobiDB-lite"/>
    </source>
</evidence>
<gene>
    <name evidence="3" type="ORF">ACNJC6_01367</name>
</gene>
<evidence type="ECO:0000313" key="4">
    <source>
        <dbReference type="Proteomes" id="UP000196240"/>
    </source>
</evidence>
<organism evidence="3 4">
    <name type="scientific">Acinetobacter johnsonii</name>
    <dbReference type="NCBI Taxonomy" id="40214"/>
    <lineage>
        <taxon>Bacteria</taxon>
        <taxon>Pseudomonadati</taxon>
        <taxon>Pseudomonadota</taxon>
        <taxon>Gammaproteobacteria</taxon>
        <taxon>Moraxellales</taxon>
        <taxon>Moraxellaceae</taxon>
        <taxon>Acinetobacter</taxon>
    </lineage>
</organism>
<proteinExistence type="predicted"/>
<name>A0A1R7QC64_ACIJO</name>
<dbReference type="Proteomes" id="UP000196240">
    <property type="component" value="Unassembled WGS sequence"/>
</dbReference>
<dbReference type="RefSeq" id="WP_228148472.1">
    <property type="nucleotide sequence ID" value="NZ_FUUY01000004.1"/>
</dbReference>
<feature type="region of interest" description="Disordered" evidence="1">
    <location>
        <begin position="22"/>
        <end position="50"/>
    </location>
</feature>
<feature type="chain" id="PRO_5012729492" description="Lipoprotein" evidence="2">
    <location>
        <begin position="21"/>
        <end position="345"/>
    </location>
</feature>
<sequence precursor="true">MKFKILSLAVFSALMLSACGGGSSDSSNNTSTSNNSTSSNSSTNNSNNTNTAQQWETVRIDYWYDSYTQAADFSLENTLITLVDGKAYADIEADEDTNEIYLTEQGEYQTFGPTNSRYGALMGEMTFINNQIKLRPYSANGSTGLEFTTTVNQRNIAGESVLATVDPELNWNLDYPQYSVKYPDAINTKLKAYQALKFPAGSTCLQETEYSNNQEYLLLSEAENVYQQNFNEFVERFTNQTVQNYFKLTKFKNALAYHYSPDETEANAFTGYTQYKGAYYTSSKETAGVESNLANDIQLDKEQINQSNMSTDEKAARLTKADGLNKGCDLYNSVAANYLKQNLKF</sequence>
<evidence type="ECO:0000313" key="3">
    <source>
        <dbReference type="EMBL" id="SJX21746.1"/>
    </source>
</evidence>
<feature type="compositionally biased region" description="Low complexity" evidence="1">
    <location>
        <begin position="24"/>
        <end position="50"/>
    </location>
</feature>
<evidence type="ECO:0008006" key="5">
    <source>
        <dbReference type="Google" id="ProtNLM"/>
    </source>
</evidence>
<protein>
    <recommendedName>
        <fullName evidence="5">Lipoprotein</fullName>
    </recommendedName>
</protein>
<reference evidence="3 4" key="1">
    <citation type="submission" date="2017-02" db="EMBL/GenBank/DDBJ databases">
        <authorList>
            <person name="Peterson S.W."/>
        </authorList>
    </citation>
    <scope>NUCLEOTIDE SEQUENCE [LARGE SCALE GENOMIC DNA]</scope>
    <source>
        <strain evidence="3">C6</strain>
    </source>
</reference>